<sequence length="338" mass="37219">MGRTRSYLTRPVSPETYLRTCGVLEAYTRGAGGSRWSLRGLVEGAVSPRDAADVLAFDTAIEVSQAPTVVDGRRLTCLWVARNLPDRLPPRHVRDDVLRQIQDARAHQRELDPTFHEQARAMLSRAGEHGLRLVCNDPIGDWGFGAIDVELFVRLLTHFFYVDGATARAMAQGHGYAPGGHYVFGMNNPDGRLMCVFVMAVWPWGLEPTYTIIDRRQLAPILDLSVASVLMLLANALVVDRHGPDALVMGEANALNARACVRAGFEPLAPVFDDGAHPVHTNVVWADNPLGDFTARYGSATRVPHYSEVPYTHYGVGVLAPHKVAPYRDDALRFLSES</sequence>
<proteinExistence type="predicted"/>
<reference evidence="1" key="1">
    <citation type="submission" date="2022-12" db="EMBL/GenBank/DDBJ databases">
        <title>New Phytohabitans aurantiacus sp. RD004123 nov., an actinomycete isolated from soil.</title>
        <authorList>
            <person name="Triningsih D.W."/>
            <person name="Harunari E."/>
            <person name="Igarashi Y."/>
        </authorList>
    </citation>
    <scope>NUCLEOTIDE SEQUENCE</scope>
    <source>
        <strain evidence="1">RD004123</strain>
    </source>
</reference>
<gene>
    <name evidence="1" type="ORF">Pa4123_70280</name>
</gene>
<organism evidence="1 2">
    <name type="scientific">Phytohabitans aurantiacus</name>
    <dbReference type="NCBI Taxonomy" id="3016789"/>
    <lineage>
        <taxon>Bacteria</taxon>
        <taxon>Bacillati</taxon>
        <taxon>Actinomycetota</taxon>
        <taxon>Actinomycetes</taxon>
        <taxon>Micromonosporales</taxon>
        <taxon>Micromonosporaceae</taxon>
    </lineage>
</organism>
<keyword evidence="2" id="KW-1185">Reference proteome</keyword>
<dbReference type="EMBL" id="BSDI01000049">
    <property type="protein sequence ID" value="GLI01752.1"/>
    <property type="molecule type" value="Genomic_DNA"/>
</dbReference>
<accession>A0ABQ5R787</accession>
<evidence type="ECO:0000313" key="2">
    <source>
        <dbReference type="Proteomes" id="UP001144280"/>
    </source>
</evidence>
<evidence type="ECO:0008006" key="3">
    <source>
        <dbReference type="Google" id="ProtNLM"/>
    </source>
</evidence>
<evidence type="ECO:0000313" key="1">
    <source>
        <dbReference type="EMBL" id="GLI01752.1"/>
    </source>
</evidence>
<comment type="caution">
    <text evidence="1">The sequence shown here is derived from an EMBL/GenBank/DDBJ whole genome shotgun (WGS) entry which is preliminary data.</text>
</comment>
<name>A0ABQ5R787_9ACTN</name>
<protein>
    <recommendedName>
        <fullName evidence="3">DUF4238 domain-containing protein</fullName>
    </recommendedName>
</protein>
<dbReference type="Proteomes" id="UP001144280">
    <property type="component" value="Unassembled WGS sequence"/>
</dbReference>